<reference evidence="16" key="1">
    <citation type="submission" date="2025-08" db="UniProtKB">
        <authorList>
            <consortium name="Ensembl"/>
        </authorList>
    </citation>
    <scope>IDENTIFICATION</scope>
</reference>
<dbReference type="InParanoid" id="A0A672JE54"/>
<keyword evidence="10 14" id="KW-1133">Transmembrane helix</keyword>
<evidence type="ECO:0000256" key="14">
    <source>
        <dbReference type="SAM" id="Phobius"/>
    </source>
</evidence>
<dbReference type="GO" id="GO:0042383">
    <property type="term" value="C:sarcolemma"/>
    <property type="evidence" value="ECO:0007669"/>
    <property type="project" value="UniProtKB-SubCell"/>
</dbReference>
<dbReference type="GO" id="GO:1990539">
    <property type="term" value="P:fructose import across plasma membrane"/>
    <property type="evidence" value="ECO:0007669"/>
    <property type="project" value="UniProtKB-ARBA"/>
</dbReference>
<evidence type="ECO:0000256" key="13">
    <source>
        <dbReference type="ARBA" id="ARBA00031099"/>
    </source>
</evidence>
<name>A0A672JE54_SALFA</name>
<evidence type="ECO:0000256" key="10">
    <source>
        <dbReference type="ARBA" id="ARBA00022989"/>
    </source>
</evidence>
<keyword evidence="6" id="KW-0813">Transport</keyword>
<dbReference type="Pfam" id="PF00083">
    <property type="entry name" value="Sugar_tr"/>
    <property type="match status" value="1"/>
</dbReference>
<sequence length="495" mass="54372">SSGPCRHPVLIFVVVVCGLSGPFHYGYNISAMNSPSKFIKALINDTLLERYNTTLDNFQVSLMWSITVSLFSLGGAVGSAAAGFLLSIVGRKKCMLLNAILVMAAAVLMLTSKYARSFEMIMIGRFLYGMNAAISLAAHTMYMTECAPKHLKGAVGQTIINFTCLGRLCGMLLGLSELLGNEDYWNVLLGFIIITAFLLLVSLAFLPESPSFLLLNRGDRLECERALKKLWGDGDHSGAMEEMLQEKAALETADTVSVCGLIRDKRVRWQLITLIVTFVSLPLSGVIAVYFYSFEVFRAAGLEENLFPYLALGMGAVEFVSSLLAVSPIALISTHELKFFLFLLMMGYGIMAGTLVCLTISLALQSYTTWMPYVSMALIFIFIAGCAMGPAAATPPLPTQIFPHAFKSAALSLGSGIAWTILFTISMSFSFMVEGMRQYCFLIFLVFCVGCGLFVTFKFPDIKNHGVHQVQKQKKKKKKKHAHTARHLISNNLMK</sequence>
<feature type="transmembrane region" description="Helical" evidence="14">
    <location>
        <begin position="370"/>
        <end position="393"/>
    </location>
</feature>
<keyword evidence="11 14" id="KW-0472">Membrane</keyword>
<dbReference type="Proteomes" id="UP000472267">
    <property type="component" value="Unassembled WGS sequence"/>
</dbReference>
<dbReference type="PROSITE" id="PS50850">
    <property type="entry name" value="MFS"/>
    <property type="match status" value="1"/>
</dbReference>
<keyword evidence="8" id="KW-0762">Sugar transport</keyword>
<evidence type="ECO:0000259" key="15">
    <source>
        <dbReference type="PROSITE" id="PS50850"/>
    </source>
</evidence>
<evidence type="ECO:0000256" key="9">
    <source>
        <dbReference type="ARBA" id="ARBA00022692"/>
    </source>
</evidence>
<evidence type="ECO:0000256" key="1">
    <source>
        <dbReference type="ARBA" id="ARBA00000590"/>
    </source>
</evidence>
<keyword evidence="9 14" id="KW-0812">Transmembrane</keyword>
<evidence type="ECO:0000256" key="6">
    <source>
        <dbReference type="ARBA" id="ARBA00022448"/>
    </source>
</evidence>
<feature type="transmembrane region" description="Helical" evidence="14">
    <location>
        <begin position="96"/>
        <end position="115"/>
    </location>
</feature>
<evidence type="ECO:0000256" key="12">
    <source>
        <dbReference type="ARBA" id="ARBA00029961"/>
    </source>
</evidence>
<dbReference type="InterPro" id="IPR045263">
    <property type="entry name" value="GLUT"/>
</dbReference>
<keyword evidence="17" id="KW-1185">Reference proteome</keyword>
<feature type="transmembrane region" description="Helical" evidence="14">
    <location>
        <begin position="436"/>
        <end position="457"/>
    </location>
</feature>
<dbReference type="PANTHER" id="PTHR23503:SF54">
    <property type="entry name" value="MAJOR FACILITATOR SUPERFAMILY (MFS) PROFILE DOMAIN-CONTAINING PROTEIN"/>
    <property type="match status" value="1"/>
</dbReference>
<organism evidence="16 17">
    <name type="scientific">Salarias fasciatus</name>
    <name type="common">Jewelled blenny</name>
    <name type="synonym">Blennius fasciatus</name>
    <dbReference type="NCBI Taxonomy" id="181472"/>
    <lineage>
        <taxon>Eukaryota</taxon>
        <taxon>Metazoa</taxon>
        <taxon>Chordata</taxon>
        <taxon>Craniata</taxon>
        <taxon>Vertebrata</taxon>
        <taxon>Euteleostomi</taxon>
        <taxon>Actinopterygii</taxon>
        <taxon>Neopterygii</taxon>
        <taxon>Teleostei</taxon>
        <taxon>Neoteleostei</taxon>
        <taxon>Acanthomorphata</taxon>
        <taxon>Ovalentaria</taxon>
        <taxon>Blenniimorphae</taxon>
        <taxon>Blenniiformes</taxon>
        <taxon>Blennioidei</taxon>
        <taxon>Blenniidae</taxon>
        <taxon>Salariinae</taxon>
        <taxon>Salarias</taxon>
    </lineage>
</organism>
<dbReference type="InterPro" id="IPR036259">
    <property type="entry name" value="MFS_trans_sf"/>
</dbReference>
<feature type="transmembrane region" description="Helical" evidence="14">
    <location>
        <begin position="405"/>
        <end position="430"/>
    </location>
</feature>
<feature type="transmembrane region" description="Helical" evidence="14">
    <location>
        <begin position="62"/>
        <end position="89"/>
    </location>
</feature>
<feature type="transmembrane region" description="Helical" evidence="14">
    <location>
        <begin position="9"/>
        <end position="27"/>
    </location>
</feature>
<dbReference type="GO" id="GO:0046323">
    <property type="term" value="P:D-glucose import"/>
    <property type="evidence" value="ECO:0007669"/>
    <property type="project" value="TreeGrafter"/>
</dbReference>
<gene>
    <name evidence="16" type="primary">LOC115383446</name>
</gene>
<evidence type="ECO:0000256" key="8">
    <source>
        <dbReference type="ARBA" id="ARBA00022597"/>
    </source>
</evidence>
<evidence type="ECO:0000256" key="5">
    <source>
        <dbReference type="ARBA" id="ARBA00015973"/>
    </source>
</evidence>
<evidence type="ECO:0000256" key="4">
    <source>
        <dbReference type="ARBA" id="ARBA00007004"/>
    </source>
</evidence>
<dbReference type="AlphaFoldDB" id="A0A672JE54"/>
<feature type="domain" description="Major facilitator superfamily (MFS) profile" evidence="15">
    <location>
        <begin position="14"/>
        <end position="463"/>
    </location>
</feature>
<comment type="subcellular location">
    <subcellularLocation>
        <location evidence="2">Cell membrane</location>
        <location evidence="2">Sarcolemma</location>
    </subcellularLocation>
    <subcellularLocation>
        <location evidence="3">Cell membrane</location>
        <topology evidence="3">Multi-pass membrane protein</topology>
    </subcellularLocation>
</comment>
<reference evidence="16" key="2">
    <citation type="submission" date="2025-09" db="UniProtKB">
        <authorList>
            <consortium name="Ensembl"/>
        </authorList>
    </citation>
    <scope>IDENTIFICATION</scope>
</reference>
<dbReference type="SUPFAM" id="SSF103473">
    <property type="entry name" value="MFS general substrate transporter"/>
    <property type="match status" value="1"/>
</dbReference>
<dbReference type="GO" id="GO:0005353">
    <property type="term" value="F:fructose transmembrane transporter activity"/>
    <property type="evidence" value="ECO:0007669"/>
    <property type="project" value="UniProtKB-ARBA"/>
</dbReference>
<evidence type="ECO:0000313" key="16">
    <source>
        <dbReference type="Ensembl" id="ENSSFAP00005051437.1"/>
    </source>
</evidence>
<evidence type="ECO:0000256" key="2">
    <source>
        <dbReference type="ARBA" id="ARBA00004135"/>
    </source>
</evidence>
<keyword evidence="7" id="KW-1003">Cell membrane</keyword>
<evidence type="ECO:0000256" key="11">
    <source>
        <dbReference type="ARBA" id="ARBA00023136"/>
    </source>
</evidence>
<feature type="transmembrane region" description="Helical" evidence="14">
    <location>
        <begin position="187"/>
        <end position="206"/>
    </location>
</feature>
<evidence type="ECO:0000256" key="3">
    <source>
        <dbReference type="ARBA" id="ARBA00004651"/>
    </source>
</evidence>
<proteinExistence type="inferred from homology"/>
<dbReference type="PANTHER" id="PTHR23503">
    <property type="entry name" value="SOLUTE CARRIER FAMILY 2"/>
    <property type="match status" value="1"/>
</dbReference>
<evidence type="ECO:0000313" key="17">
    <source>
        <dbReference type="Proteomes" id="UP000472267"/>
    </source>
</evidence>
<feature type="transmembrane region" description="Helical" evidence="14">
    <location>
        <begin position="271"/>
        <end position="294"/>
    </location>
</feature>
<protein>
    <recommendedName>
        <fullName evidence="5">Solute carrier family 2, facilitated glucose transporter member 5</fullName>
    </recommendedName>
    <alternativeName>
        <fullName evidence="13">Fructose transporter</fullName>
    </alternativeName>
    <alternativeName>
        <fullName evidence="12">Glucose transporter type 5, small intestine</fullName>
    </alternativeName>
</protein>
<dbReference type="Ensembl" id="ENSSFAT00005053083.1">
    <property type="protein sequence ID" value="ENSSFAP00005051437.1"/>
    <property type="gene ID" value="ENSSFAG00005024732.1"/>
</dbReference>
<feature type="transmembrane region" description="Helical" evidence="14">
    <location>
        <begin position="121"/>
        <end position="142"/>
    </location>
</feature>
<feature type="transmembrane region" description="Helical" evidence="14">
    <location>
        <begin position="306"/>
        <end position="332"/>
    </location>
</feature>
<dbReference type="GO" id="GO:0055056">
    <property type="term" value="F:D-glucose transmembrane transporter activity"/>
    <property type="evidence" value="ECO:0007669"/>
    <property type="project" value="TreeGrafter"/>
</dbReference>
<dbReference type="FunFam" id="1.20.1250.20:FF:001511">
    <property type="entry name" value="Solute carrier family 2, facilitated glucose transporter member 5"/>
    <property type="match status" value="1"/>
</dbReference>
<comment type="similarity">
    <text evidence="4">Belongs to the major facilitator superfamily. Sugar transporter (TC 2.A.1.1) family. Glucose transporter subfamily.</text>
</comment>
<comment type="catalytic activity">
    <reaction evidence="1">
        <text>D-fructose(out) = D-fructose(in)</text>
        <dbReference type="Rhea" id="RHEA:60372"/>
        <dbReference type="ChEBI" id="CHEBI:37721"/>
    </reaction>
</comment>
<dbReference type="Gene3D" id="1.20.1250.20">
    <property type="entry name" value="MFS general substrate transporter like domains"/>
    <property type="match status" value="1"/>
</dbReference>
<feature type="transmembrane region" description="Helical" evidence="14">
    <location>
        <begin position="339"/>
        <end position="364"/>
    </location>
</feature>
<evidence type="ECO:0000256" key="7">
    <source>
        <dbReference type="ARBA" id="ARBA00022475"/>
    </source>
</evidence>
<dbReference type="InterPro" id="IPR020846">
    <property type="entry name" value="MFS_dom"/>
</dbReference>
<dbReference type="InterPro" id="IPR005828">
    <property type="entry name" value="MFS_sugar_transport-like"/>
</dbReference>
<accession>A0A672JE54</accession>
<dbReference type="GO" id="GO:0070837">
    <property type="term" value="P:dehydroascorbic acid transport"/>
    <property type="evidence" value="ECO:0007669"/>
    <property type="project" value="TreeGrafter"/>
</dbReference>